<keyword evidence="4" id="KW-1185">Reference proteome</keyword>
<reference evidence="3" key="2">
    <citation type="submission" date="2023-06" db="EMBL/GenBank/DDBJ databases">
        <authorList>
            <consortium name="Lawrence Berkeley National Laboratory"/>
            <person name="Mondo S.J."/>
            <person name="Hensen N."/>
            <person name="Bonometti L."/>
            <person name="Westerberg I."/>
            <person name="Brannstrom I.O."/>
            <person name="Guillou S."/>
            <person name="Cros-Aarteil S."/>
            <person name="Calhoun S."/>
            <person name="Haridas S."/>
            <person name="Kuo A."/>
            <person name="Pangilinan J."/>
            <person name="Riley R."/>
            <person name="Labutti K."/>
            <person name="Andreopoulos B."/>
            <person name="Lipzen A."/>
            <person name="Chen C."/>
            <person name="Yanf M."/>
            <person name="Daum C."/>
            <person name="Ng V."/>
            <person name="Clum A."/>
            <person name="Steindorff A."/>
            <person name="Ohm R."/>
            <person name="Martin F."/>
            <person name="Silar P."/>
            <person name="Natvig D."/>
            <person name="Lalanne C."/>
            <person name="Gautier V."/>
            <person name="Ament-Velasquez S.L."/>
            <person name="Kruys A."/>
            <person name="Hutchinson M.I."/>
            <person name="Powell A.J."/>
            <person name="Barry K."/>
            <person name="Miller A.N."/>
            <person name="Grigoriev I.V."/>
            <person name="Debuchy R."/>
            <person name="Gladieux P."/>
            <person name="Thoren M.H."/>
            <person name="Johannesson H."/>
        </authorList>
    </citation>
    <scope>NUCLEOTIDE SEQUENCE</scope>
    <source>
        <strain evidence="3">CBS 626.80</strain>
    </source>
</reference>
<evidence type="ECO:0000313" key="4">
    <source>
        <dbReference type="Proteomes" id="UP001303222"/>
    </source>
</evidence>
<evidence type="ECO:0000256" key="2">
    <source>
        <dbReference type="SAM" id="Phobius"/>
    </source>
</evidence>
<feature type="compositionally biased region" description="Polar residues" evidence="1">
    <location>
        <begin position="28"/>
        <end position="49"/>
    </location>
</feature>
<dbReference type="Proteomes" id="UP001303222">
    <property type="component" value="Unassembled WGS sequence"/>
</dbReference>
<protein>
    <submittedName>
        <fullName evidence="3">Uncharacterized protein</fullName>
    </submittedName>
</protein>
<accession>A0AAN6NXU2</accession>
<feature type="region of interest" description="Disordered" evidence="1">
    <location>
        <begin position="23"/>
        <end position="92"/>
    </location>
</feature>
<organism evidence="3 4">
    <name type="scientific">Pseudoneurospora amorphoporcata</name>
    <dbReference type="NCBI Taxonomy" id="241081"/>
    <lineage>
        <taxon>Eukaryota</taxon>
        <taxon>Fungi</taxon>
        <taxon>Dikarya</taxon>
        <taxon>Ascomycota</taxon>
        <taxon>Pezizomycotina</taxon>
        <taxon>Sordariomycetes</taxon>
        <taxon>Sordariomycetidae</taxon>
        <taxon>Sordariales</taxon>
        <taxon>Sordariaceae</taxon>
        <taxon>Pseudoneurospora</taxon>
    </lineage>
</organism>
<dbReference type="EMBL" id="MU859097">
    <property type="protein sequence ID" value="KAK3953940.1"/>
    <property type="molecule type" value="Genomic_DNA"/>
</dbReference>
<comment type="caution">
    <text evidence="3">The sequence shown here is derived from an EMBL/GenBank/DDBJ whole genome shotgun (WGS) entry which is preliminary data.</text>
</comment>
<sequence>MTKTCVCSCFQAKRSTTLQLREKKYTLPTASRSSTTSMYRQPNASTYPSDNRRSSQSQSQAPLFFSQNNRNKDTANLRTRGNMDNYRQQATTVKSPETRWRKLLKNIICFPLMLLSGYIILGIIFGVAVYTLGL</sequence>
<dbReference type="AlphaFoldDB" id="A0AAN6NXU2"/>
<keyword evidence="2" id="KW-0812">Transmembrane</keyword>
<keyword evidence="2" id="KW-1133">Transmembrane helix</keyword>
<evidence type="ECO:0000256" key="1">
    <source>
        <dbReference type="SAM" id="MobiDB-lite"/>
    </source>
</evidence>
<reference evidence="3" key="1">
    <citation type="journal article" date="2023" name="Mol. Phylogenet. Evol.">
        <title>Genome-scale phylogeny and comparative genomics of the fungal order Sordariales.</title>
        <authorList>
            <person name="Hensen N."/>
            <person name="Bonometti L."/>
            <person name="Westerberg I."/>
            <person name="Brannstrom I.O."/>
            <person name="Guillou S."/>
            <person name="Cros-Aarteil S."/>
            <person name="Calhoun S."/>
            <person name="Haridas S."/>
            <person name="Kuo A."/>
            <person name="Mondo S."/>
            <person name="Pangilinan J."/>
            <person name="Riley R."/>
            <person name="LaButti K."/>
            <person name="Andreopoulos B."/>
            <person name="Lipzen A."/>
            <person name="Chen C."/>
            <person name="Yan M."/>
            <person name="Daum C."/>
            <person name="Ng V."/>
            <person name="Clum A."/>
            <person name="Steindorff A."/>
            <person name="Ohm R.A."/>
            <person name="Martin F."/>
            <person name="Silar P."/>
            <person name="Natvig D.O."/>
            <person name="Lalanne C."/>
            <person name="Gautier V."/>
            <person name="Ament-Velasquez S.L."/>
            <person name="Kruys A."/>
            <person name="Hutchinson M.I."/>
            <person name="Powell A.J."/>
            <person name="Barry K."/>
            <person name="Miller A.N."/>
            <person name="Grigoriev I.V."/>
            <person name="Debuchy R."/>
            <person name="Gladieux P."/>
            <person name="Hiltunen Thoren M."/>
            <person name="Johannesson H."/>
        </authorList>
    </citation>
    <scope>NUCLEOTIDE SEQUENCE</scope>
    <source>
        <strain evidence="3">CBS 626.80</strain>
    </source>
</reference>
<feature type="transmembrane region" description="Helical" evidence="2">
    <location>
        <begin position="107"/>
        <end position="132"/>
    </location>
</feature>
<name>A0AAN6NXU2_9PEZI</name>
<proteinExistence type="predicted"/>
<gene>
    <name evidence="3" type="ORF">QBC32DRAFT_103534</name>
</gene>
<keyword evidence="2" id="KW-0472">Membrane</keyword>
<evidence type="ECO:0000313" key="3">
    <source>
        <dbReference type="EMBL" id="KAK3953940.1"/>
    </source>
</evidence>